<dbReference type="InterPro" id="IPR004839">
    <property type="entry name" value="Aminotransferase_I/II_large"/>
</dbReference>
<organism evidence="9 10">
    <name type="scientific">Pseudoalteromonas xiamenensis</name>
    <dbReference type="NCBI Taxonomy" id="882626"/>
    <lineage>
        <taxon>Bacteria</taxon>
        <taxon>Pseudomonadati</taxon>
        <taxon>Pseudomonadota</taxon>
        <taxon>Gammaproteobacteria</taxon>
        <taxon>Alteromonadales</taxon>
        <taxon>Pseudoalteromonadaceae</taxon>
        <taxon>Pseudoalteromonas</taxon>
    </lineage>
</organism>
<proteinExistence type="inferred from homology"/>
<evidence type="ECO:0000259" key="8">
    <source>
        <dbReference type="Pfam" id="PF00155"/>
    </source>
</evidence>
<dbReference type="NCBIfam" id="NF005394">
    <property type="entry name" value="PRK06939.1"/>
    <property type="match status" value="1"/>
</dbReference>
<evidence type="ECO:0000256" key="6">
    <source>
        <dbReference type="ARBA" id="ARBA00023315"/>
    </source>
</evidence>
<dbReference type="InterPro" id="IPR015424">
    <property type="entry name" value="PyrdxlP-dep_Trfase"/>
</dbReference>
<comment type="subunit">
    <text evidence="7">Homodimer.</text>
</comment>
<evidence type="ECO:0000256" key="4">
    <source>
        <dbReference type="ARBA" id="ARBA00022679"/>
    </source>
</evidence>
<dbReference type="PANTHER" id="PTHR13693:SF102">
    <property type="entry name" value="2-AMINO-3-KETOBUTYRATE COENZYME A LIGASE, MITOCHONDRIAL"/>
    <property type="match status" value="1"/>
</dbReference>
<comment type="cofactor">
    <cofactor evidence="7">
        <name>pyridoxal 5'-phosphate</name>
        <dbReference type="ChEBI" id="CHEBI:597326"/>
    </cofactor>
    <text evidence="7">Binds 1 pyridoxal phosphate per subunit.</text>
</comment>
<protein>
    <recommendedName>
        <fullName evidence="7">2-amino-3-ketobutyrate coenzyme A ligase</fullName>
        <shortName evidence="7">AKB ligase</shortName>
        <ecNumber evidence="7">2.3.1.29</ecNumber>
    </recommendedName>
    <alternativeName>
        <fullName evidence="7">Glycine acetyltransferase</fullName>
    </alternativeName>
</protein>
<dbReference type="InterPro" id="IPR011282">
    <property type="entry name" value="2am3keto_CoA_ligase"/>
</dbReference>
<dbReference type="SUPFAM" id="SSF53383">
    <property type="entry name" value="PLP-dependent transferases"/>
    <property type="match status" value="1"/>
</dbReference>
<dbReference type="FunFam" id="3.40.640.10:FF:000006">
    <property type="entry name" value="5-aminolevulinate synthase, mitochondrial"/>
    <property type="match status" value="1"/>
</dbReference>
<dbReference type="AlphaFoldDB" id="A0A975HK95"/>
<dbReference type="KEGG" id="pxi:J5O05_12900"/>
<dbReference type="InterPro" id="IPR015422">
    <property type="entry name" value="PyrdxlP-dep_Trfase_small"/>
</dbReference>
<comment type="pathway">
    <text evidence="7">Amino-acid degradation; L-threonine degradation via oxydo-reductase pathway; glycine from L-threonine: step 2/2.</text>
</comment>
<dbReference type="PROSITE" id="PS00599">
    <property type="entry name" value="AA_TRANSFER_CLASS_2"/>
    <property type="match status" value="1"/>
</dbReference>
<gene>
    <name evidence="7" type="primary">kbl</name>
    <name evidence="9" type="ORF">J5O05_12900</name>
</gene>
<dbReference type="HAMAP" id="MF_00985">
    <property type="entry name" value="2am3keto_CoA_ligase"/>
    <property type="match status" value="1"/>
</dbReference>
<dbReference type="InterPro" id="IPR001917">
    <property type="entry name" value="Aminotrans_II_pyridoxalP_BS"/>
</dbReference>
<keyword evidence="4 7" id="KW-0808">Transferase</keyword>
<evidence type="ECO:0000256" key="7">
    <source>
        <dbReference type="HAMAP-Rule" id="MF_00985"/>
    </source>
</evidence>
<evidence type="ECO:0000256" key="3">
    <source>
        <dbReference type="ARBA" id="ARBA00010008"/>
    </source>
</evidence>
<comment type="similarity">
    <text evidence="3">Belongs to the class-II pyridoxal-phosphate-dependent aminotransferase family. BioF subfamily.</text>
</comment>
<feature type="binding site" evidence="7">
    <location>
        <position position="137"/>
    </location>
    <ligand>
        <name>substrate</name>
    </ligand>
</feature>
<dbReference type="InterPro" id="IPR050087">
    <property type="entry name" value="AON_synthase_class-II"/>
</dbReference>
<comment type="function">
    <text evidence="7">Catalyzes the cleavage of 2-amino-3-ketobutyrate to glycine and acetyl-CoA.</text>
</comment>
<feature type="binding site" evidence="7">
    <location>
        <position position="369"/>
    </location>
    <ligand>
        <name>substrate</name>
    </ligand>
</feature>
<feature type="modified residue" description="N6-(pyridoxal phosphate)lysine" evidence="7">
    <location>
        <position position="245"/>
    </location>
</feature>
<dbReference type="GO" id="GO:0030170">
    <property type="term" value="F:pyridoxal phosphate binding"/>
    <property type="evidence" value="ECO:0007669"/>
    <property type="project" value="UniProtKB-UniRule"/>
</dbReference>
<dbReference type="FunFam" id="3.90.1150.10:FF:000004">
    <property type="entry name" value="2-amino-3-ketobutyrate coenzyme A ligase"/>
    <property type="match status" value="1"/>
</dbReference>
<name>A0A975HK95_9GAMM</name>
<feature type="binding site" description="in other chain" evidence="7">
    <location>
        <position position="186"/>
    </location>
    <ligand>
        <name>pyridoxal 5'-phosphate</name>
        <dbReference type="ChEBI" id="CHEBI:597326"/>
        <note>ligand shared between dimeric partners</note>
    </ligand>
</feature>
<keyword evidence="10" id="KW-1185">Reference proteome</keyword>
<comment type="pathway">
    <text evidence="1">Cofactor biosynthesis; biotin biosynthesis.</text>
</comment>
<accession>A0A975HK95</accession>
<evidence type="ECO:0000256" key="5">
    <source>
        <dbReference type="ARBA" id="ARBA00022898"/>
    </source>
</evidence>
<feature type="binding site" evidence="7">
    <location>
        <begin position="275"/>
        <end position="276"/>
    </location>
    <ligand>
        <name>pyridoxal 5'-phosphate</name>
        <dbReference type="ChEBI" id="CHEBI:597326"/>
        <note>ligand shared between dimeric partners</note>
    </ligand>
</feature>
<keyword evidence="6 7" id="KW-0012">Acyltransferase</keyword>
<sequence length="398" mass="42976">MRAAAFYSQIQQQLEEVKAEGLYKNERIITSSQQAEIEVSTGEKVINFCANNYLGLANNPELIAAAQQGLNDHGFGVASVRFICGTQDIHKTLESKISHFLQTEDTILYSSCFDANAGLFETILGPDDAIISDALNHASIIDGVRLCKAKRFRYSNNDMADLEQQLIAANEAGAKVKLIATDGVFSMDGVICNLQAVCDLADKYDALVMVDDSHAVGFVGENGRGTPEYCGVLGRVDIITGTLGKALGGASGGYTSGRKEIVEWLRQRSRPYLFSNSLAPSIVTASIKVIDMMEQGKALRDTLWDNATYFRTKMEAAGFTCAGKDHAIIPVMLGDAKVAANMAEKLLAEGIYVTGFSFPVVPKGQARIRTQISAAHTKAQLDIAIEAFTRIGKELGVI</sequence>
<dbReference type="CDD" id="cd06454">
    <property type="entry name" value="KBL_like"/>
    <property type="match status" value="1"/>
</dbReference>
<evidence type="ECO:0000313" key="10">
    <source>
        <dbReference type="Proteomes" id="UP000664904"/>
    </source>
</evidence>
<dbReference type="GO" id="GO:0008890">
    <property type="term" value="F:glycine C-acetyltransferase activity"/>
    <property type="evidence" value="ECO:0007669"/>
    <property type="project" value="UniProtKB-UniRule"/>
</dbReference>
<dbReference type="Pfam" id="PF00155">
    <property type="entry name" value="Aminotran_1_2"/>
    <property type="match status" value="1"/>
</dbReference>
<feature type="binding site" description="in other chain" evidence="7">
    <location>
        <begin position="112"/>
        <end position="113"/>
    </location>
    <ligand>
        <name>pyridoxal 5'-phosphate</name>
        <dbReference type="ChEBI" id="CHEBI:597326"/>
        <note>ligand shared between dimeric partners</note>
    </ligand>
</feature>
<dbReference type="Gene3D" id="3.90.1150.10">
    <property type="entry name" value="Aspartate Aminotransferase, domain 1"/>
    <property type="match status" value="1"/>
</dbReference>
<dbReference type="GO" id="GO:0019518">
    <property type="term" value="P:L-threonine catabolic process to glycine"/>
    <property type="evidence" value="ECO:0007669"/>
    <property type="project" value="UniProtKB-UniRule"/>
</dbReference>
<keyword evidence="5 7" id="KW-0663">Pyridoxal phosphate</keyword>
<dbReference type="NCBIfam" id="TIGR01822">
    <property type="entry name" value="2am3keto_CoA"/>
    <property type="match status" value="1"/>
</dbReference>
<feature type="binding site" description="in other chain" evidence="7">
    <location>
        <begin position="211"/>
        <end position="214"/>
    </location>
    <ligand>
        <name>pyridoxal 5'-phosphate</name>
        <dbReference type="ChEBI" id="CHEBI:597326"/>
        <note>ligand shared between dimeric partners</note>
    </ligand>
</feature>
<reference evidence="9" key="1">
    <citation type="submission" date="2021-03" db="EMBL/GenBank/DDBJ databases">
        <title>Complete Genome of Pseudoalteromonas xiamenensis STKMTI.2, a new potential marine bacterium producing anti-Vibrio compounds.</title>
        <authorList>
            <person name="Handayani D.P."/>
            <person name="Isnansetyo A."/>
            <person name="Istiqomah I."/>
            <person name="Jumina J."/>
        </authorList>
    </citation>
    <scope>NUCLEOTIDE SEQUENCE</scope>
    <source>
        <strain evidence="9">STKMTI.2</strain>
    </source>
</reference>
<dbReference type="EC" id="2.3.1.29" evidence="7"/>
<evidence type="ECO:0000313" key="9">
    <source>
        <dbReference type="EMBL" id="QTH70793.1"/>
    </source>
</evidence>
<dbReference type="RefSeq" id="WP_208842376.1">
    <property type="nucleotide sequence ID" value="NZ_CP072133.1"/>
</dbReference>
<evidence type="ECO:0000256" key="2">
    <source>
        <dbReference type="ARBA" id="ARBA00005029"/>
    </source>
</evidence>
<feature type="domain" description="Aminotransferase class I/classII large" evidence="8">
    <location>
        <begin position="44"/>
        <end position="388"/>
    </location>
</feature>
<dbReference type="InterPro" id="IPR015421">
    <property type="entry name" value="PyrdxlP-dep_Trfase_major"/>
</dbReference>
<comment type="catalytic activity">
    <reaction evidence="7">
        <text>glycine + acetyl-CoA = (2S)-2-amino-3-oxobutanoate + CoA</text>
        <dbReference type="Rhea" id="RHEA:20736"/>
        <dbReference type="ChEBI" id="CHEBI:57287"/>
        <dbReference type="ChEBI" id="CHEBI:57288"/>
        <dbReference type="ChEBI" id="CHEBI:57305"/>
        <dbReference type="ChEBI" id="CHEBI:78948"/>
        <dbReference type="EC" id="2.3.1.29"/>
    </reaction>
</comment>
<dbReference type="Gene3D" id="3.40.640.10">
    <property type="entry name" value="Type I PLP-dependent aspartate aminotransferase-like (Major domain)"/>
    <property type="match status" value="1"/>
</dbReference>
<dbReference type="GO" id="GO:0005829">
    <property type="term" value="C:cytosol"/>
    <property type="evidence" value="ECO:0007669"/>
    <property type="project" value="TreeGrafter"/>
</dbReference>
<evidence type="ECO:0000256" key="1">
    <source>
        <dbReference type="ARBA" id="ARBA00004746"/>
    </source>
</evidence>
<dbReference type="EMBL" id="CP072133">
    <property type="protein sequence ID" value="QTH70793.1"/>
    <property type="molecule type" value="Genomic_DNA"/>
</dbReference>
<comment type="pathway">
    <text evidence="2">Porphyrin-containing compound metabolism; protoporphyrin-IX biosynthesis; 5-aminolevulinate from glycine: step 1/1.</text>
</comment>
<feature type="binding site" description="in other chain" evidence="7">
    <location>
        <begin position="242"/>
        <end position="245"/>
    </location>
    <ligand>
        <name>pyridoxal 5'-phosphate</name>
        <dbReference type="ChEBI" id="CHEBI:597326"/>
        <note>ligand shared between dimeric partners</note>
    </ligand>
</feature>
<dbReference type="PANTHER" id="PTHR13693">
    <property type="entry name" value="CLASS II AMINOTRANSFERASE/8-AMINO-7-OXONONANOATE SYNTHASE"/>
    <property type="match status" value="1"/>
</dbReference>
<dbReference type="Proteomes" id="UP000664904">
    <property type="component" value="Chromosome"/>
</dbReference>